<comment type="similarity">
    <text evidence="3">Belongs to the acetyltransferase family. RimJ subfamily.</text>
</comment>
<evidence type="ECO:0000259" key="4">
    <source>
        <dbReference type="PROSITE" id="PS51186"/>
    </source>
</evidence>
<dbReference type="InterPro" id="IPR016181">
    <property type="entry name" value="Acyl_CoA_acyltransferase"/>
</dbReference>
<dbReference type="OrthoDB" id="2631610at2"/>
<dbReference type="Gene3D" id="3.40.630.30">
    <property type="match status" value="1"/>
</dbReference>
<gene>
    <name evidence="5" type="ORF">GCM10007380_16790</name>
</gene>
<evidence type="ECO:0000256" key="2">
    <source>
        <dbReference type="ARBA" id="ARBA00023315"/>
    </source>
</evidence>
<dbReference type="GO" id="GO:0005737">
    <property type="term" value="C:cytoplasm"/>
    <property type="evidence" value="ECO:0007669"/>
    <property type="project" value="TreeGrafter"/>
</dbReference>
<dbReference type="Proteomes" id="UP000626244">
    <property type="component" value="Unassembled WGS sequence"/>
</dbReference>
<dbReference type="PROSITE" id="PS51186">
    <property type="entry name" value="GNAT"/>
    <property type="match status" value="1"/>
</dbReference>
<dbReference type="RefSeq" id="WP_087998076.1">
    <property type="nucleotide sequence ID" value="NZ_BMHB01000001.1"/>
</dbReference>
<name>A0A8J3AF83_9BACI</name>
<feature type="domain" description="N-acetyltransferase" evidence="4">
    <location>
        <begin position="10"/>
        <end position="167"/>
    </location>
</feature>
<keyword evidence="6" id="KW-1185">Reference proteome</keyword>
<keyword evidence="1" id="KW-0808">Transferase</keyword>
<dbReference type="PANTHER" id="PTHR43792:SF8">
    <property type="entry name" value="[RIBOSOMAL PROTEIN US5]-ALANINE N-ACETYLTRANSFERASE"/>
    <property type="match status" value="1"/>
</dbReference>
<dbReference type="Pfam" id="PF13302">
    <property type="entry name" value="Acetyltransf_3"/>
    <property type="match status" value="1"/>
</dbReference>
<dbReference type="InterPro" id="IPR000182">
    <property type="entry name" value="GNAT_dom"/>
</dbReference>
<dbReference type="PANTHER" id="PTHR43792">
    <property type="entry name" value="GNAT FAMILY, PUTATIVE (AFU_ORTHOLOGUE AFUA_3G00765)-RELATED-RELATED"/>
    <property type="match status" value="1"/>
</dbReference>
<evidence type="ECO:0000256" key="1">
    <source>
        <dbReference type="ARBA" id="ARBA00022679"/>
    </source>
</evidence>
<evidence type="ECO:0000313" key="5">
    <source>
        <dbReference type="EMBL" id="GGI13213.1"/>
    </source>
</evidence>
<dbReference type="SUPFAM" id="SSF55729">
    <property type="entry name" value="Acyl-CoA N-acyltransferases (Nat)"/>
    <property type="match status" value="1"/>
</dbReference>
<evidence type="ECO:0000256" key="3">
    <source>
        <dbReference type="ARBA" id="ARBA00038502"/>
    </source>
</evidence>
<dbReference type="GO" id="GO:0008999">
    <property type="term" value="F:protein-N-terminal-alanine acetyltransferase activity"/>
    <property type="evidence" value="ECO:0007669"/>
    <property type="project" value="TreeGrafter"/>
</dbReference>
<dbReference type="CDD" id="cd04301">
    <property type="entry name" value="NAT_SF"/>
    <property type="match status" value="1"/>
</dbReference>
<comment type="caution">
    <text evidence="5">The sequence shown here is derived from an EMBL/GenBank/DDBJ whole genome shotgun (WGS) entry which is preliminary data.</text>
</comment>
<proteinExistence type="inferred from homology"/>
<dbReference type="EMBL" id="BMHB01000001">
    <property type="protein sequence ID" value="GGI13213.1"/>
    <property type="molecule type" value="Genomic_DNA"/>
</dbReference>
<protein>
    <recommendedName>
        <fullName evidence="4">N-acetyltransferase domain-containing protein</fullName>
    </recommendedName>
</protein>
<organism evidence="5 6">
    <name type="scientific">Gottfriedia solisilvae</name>
    <dbReference type="NCBI Taxonomy" id="1516104"/>
    <lineage>
        <taxon>Bacteria</taxon>
        <taxon>Bacillati</taxon>
        <taxon>Bacillota</taxon>
        <taxon>Bacilli</taxon>
        <taxon>Bacillales</taxon>
        <taxon>Bacillaceae</taxon>
        <taxon>Gottfriedia</taxon>
    </lineage>
</organism>
<reference evidence="6" key="1">
    <citation type="journal article" date="2019" name="Int. J. Syst. Evol. Microbiol.">
        <title>The Global Catalogue of Microorganisms (GCM) 10K type strain sequencing project: providing services to taxonomists for standard genome sequencing and annotation.</title>
        <authorList>
            <consortium name="The Broad Institute Genomics Platform"/>
            <consortium name="The Broad Institute Genome Sequencing Center for Infectious Disease"/>
            <person name="Wu L."/>
            <person name="Ma J."/>
        </authorList>
    </citation>
    <scope>NUCLEOTIDE SEQUENCE [LARGE SCALE GENOMIC DNA]</scope>
    <source>
        <strain evidence="6">CGMCC 1.14993</strain>
    </source>
</reference>
<keyword evidence="2" id="KW-0012">Acyltransferase</keyword>
<accession>A0A8J3AF83</accession>
<dbReference type="AlphaFoldDB" id="A0A8J3AF83"/>
<dbReference type="InterPro" id="IPR051531">
    <property type="entry name" value="N-acetyltransferase"/>
</dbReference>
<evidence type="ECO:0000313" key="6">
    <source>
        <dbReference type="Proteomes" id="UP000626244"/>
    </source>
</evidence>
<sequence>MTIRINASSIQIVPWTSSDLHLLYLLNTPNMMKYLGGPESNEHILSRHNLYLELGAQKKGQMFTIMIQPLQLKVGSVGYWEKVWRNETIYEMGWNVLPEYQGNGIATLAVEKAMAVLKRNSKHHFLHAFPSTHNFASNAVCRKLHFSLIGQCDFEYPRGRWMKSNNWRYKLK</sequence>